<organism evidence="10 11">
    <name type="scientific">Varroa destructor</name>
    <name type="common">Honeybee mite</name>
    <dbReference type="NCBI Taxonomy" id="109461"/>
    <lineage>
        <taxon>Eukaryota</taxon>
        <taxon>Metazoa</taxon>
        <taxon>Ecdysozoa</taxon>
        <taxon>Arthropoda</taxon>
        <taxon>Chelicerata</taxon>
        <taxon>Arachnida</taxon>
        <taxon>Acari</taxon>
        <taxon>Parasitiformes</taxon>
        <taxon>Mesostigmata</taxon>
        <taxon>Gamasina</taxon>
        <taxon>Dermanyssoidea</taxon>
        <taxon>Varroidae</taxon>
        <taxon>Varroa</taxon>
    </lineage>
</organism>
<dbReference type="Gene3D" id="3.40.50.300">
    <property type="entry name" value="P-loop containing nucleotide triphosphate hydrolases"/>
    <property type="match status" value="2"/>
</dbReference>
<evidence type="ECO:0000256" key="6">
    <source>
        <dbReference type="ARBA" id="ARBA00023136"/>
    </source>
</evidence>
<dbReference type="GO" id="GO:0005524">
    <property type="term" value="F:ATP binding"/>
    <property type="evidence" value="ECO:0007669"/>
    <property type="project" value="UniProtKB-KW"/>
</dbReference>
<feature type="transmembrane region" description="Helical" evidence="8">
    <location>
        <begin position="1173"/>
        <end position="1194"/>
    </location>
</feature>
<feature type="compositionally biased region" description="Low complexity" evidence="7">
    <location>
        <begin position="13"/>
        <end position="33"/>
    </location>
</feature>
<dbReference type="GeneID" id="111250513"/>
<dbReference type="FunFam" id="3.40.50.300:FF:002470">
    <property type="entry name" value="ABC transporter, putative"/>
    <property type="match status" value="1"/>
</dbReference>
<feature type="compositionally biased region" description="Polar residues" evidence="7">
    <location>
        <begin position="1"/>
        <end position="12"/>
    </location>
</feature>
<evidence type="ECO:0000256" key="2">
    <source>
        <dbReference type="ARBA" id="ARBA00022692"/>
    </source>
</evidence>
<dbReference type="Pfam" id="PF00005">
    <property type="entry name" value="ABC_tran"/>
    <property type="match status" value="2"/>
</dbReference>
<dbReference type="Pfam" id="PF23321">
    <property type="entry name" value="R1_ABCA1"/>
    <property type="match status" value="1"/>
</dbReference>
<reference evidence="10" key="1">
    <citation type="submission" date="2021-01" db="UniProtKB">
        <authorList>
            <consortium name="EnsemblMetazoa"/>
        </authorList>
    </citation>
    <scope>IDENTIFICATION</scope>
</reference>
<feature type="transmembrane region" description="Helical" evidence="8">
    <location>
        <begin position="412"/>
        <end position="432"/>
    </location>
</feature>
<feature type="domain" description="ABC transporter" evidence="9">
    <location>
        <begin position="1260"/>
        <end position="1490"/>
    </location>
</feature>
<feature type="transmembrane region" description="Helical" evidence="8">
    <location>
        <begin position="382"/>
        <end position="400"/>
    </location>
</feature>
<dbReference type="Pfam" id="PF12698">
    <property type="entry name" value="ABC2_membrane_3"/>
    <property type="match status" value="2"/>
</dbReference>
<dbReference type="GO" id="GO:0140359">
    <property type="term" value="F:ABC-type transporter activity"/>
    <property type="evidence" value="ECO:0007669"/>
    <property type="project" value="InterPro"/>
</dbReference>
<evidence type="ECO:0000256" key="4">
    <source>
        <dbReference type="ARBA" id="ARBA00022840"/>
    </source>
</evidence>
<dbReference type="Proteomes" id="UP000594260">
    <property type="component" value="Unplaced"/>
</dbReference>
<dbReference type="CDD" id="cd03263">
    <property type="entry name" value="ABC_subfamily_A"/>
    <property type="match status" value="2"/>
</dbReference>
<dbReference type="PROSITE" id="PS00211">
    <property type="entry name" value="ABC_TRANSPORTER_1"/>
    <property type="match status" value="1"/>
</dbReference>
<keyword evidence="11" id="KW-1185">Reference proteome</keyword>
<name>A0A7M7K7P4_VARDE</name>
<feature type="transmembrane region" description="Helical" evidence="8">
    <location>
        <begin position="906"/>
        <end position="924"/>
    </location>
</feature>
<dbReference type="PANTHER" id="PTHR19229">
    <property type="entry name" value="ATP-BINDING CASSETTE TRANSPORTER SUBFAMILY A ABCA"/>
    <property type="match status" value="1"/>
</dbReference>
<dbReference type="InterPro" id="IPR026082">
    <property type="entry name" value="ABCA"/>
</dbReference>
<feature type="transmembrane region" description="Helical" evidence="8">
    <location>
        <begin position="1206"/>
        <end position="1231"/>
    </location>
</feature>
<evidence type="ECO:0000259" key="9">
    <source>
        <dbReference type="PROSITE" id="PS50893"/>
    </source>
</evidence>
<keyword evidence="3" id="KW-0547">Nucleotide-binding</keyword>
<dbReference type="InterPro" id="IPR013525">
    <property type="entry name" value="ABC2_TM"/>
</dbReference>
<dbReference type="InterPro" id="IPR056264">
    <property type="entry name" value="R2_ABCA1-4-like"/>
</dbReference>
<keyword evidence="6 8" id="KW-0472">Membrane</keyword>
<sequence>MSTSSRDSSQHNTPTRTESSTWTESSASSSARRYTSDRPKVPDHWRQLRTLYWKDYLISKWKRHYCTSSLELLIPILFLMLVAYLRGYGRQFGGTWVGPHRYRKFTVAASVNFDTNGSEVIYAPATDYTNMTVPSVFESSPSPPVLNGFKTIADLMRYLEGNQSTNVELAILFDPDTANGSQPGLLNYTLRFNDTRYNFHTSKLFAVSPEPRSRNIPIEESEILWPCINALFVNHLKFHGLLTDDNVSISIPKMKFFPTQKYFVPSGPFEPSKVVPFILSLICVLPLLFFASKTIRDKENRMKELLRMMGLPDFIYWLNLFLVGFTTTAVLMVMAWVLFCFPVFGPHMYASSDPSLILIIFMLFAAAEVLQILLITVIFNSAMFGGITILGIFVLSLTSIQKIVMRQNDDSAGVTLMHLSSSIFPVTWFYAIGNIITYREVTNVGVQWTNIAKLASPGDSVSLLAMLIAIVLSCVLYMFLIFYLDAVNPWQPGIPKPLFFLCQSGPCYTLANEESSSSQRFITKYSDVPSYLIEKPPAGTKNPAIEICDVTYRCDNKKVLSNLSLEFYQKEISVLLGHNGAGKTTAMSILAGLLPPTSGKVYINGLNVQKNTTAARRDIGLCPQHNALFDDLTVREHLVFFARIRGANSQNAEKEANESIMQFEFFPQEGVLARNLSAGIKRRLCMANAMIGGSSIVILDEPTTGMDPEVRRRVWTILQEARQDRTILMTTHDMNEADFLGDRIAILANGKLKCTGSPIFLKKAFETGYNLRCMKSGPNTSVKSIVERLQICLDDDQVRLVSEVGLEFTINLGFPNAAEFIKLFRDLETNKDKLGIASWGVSVTTIEDVFLKVDQLGDDLQSFPRKSREQYSQLFPRFTRITGSLLRRRQFYAILLKRSRVIRRQWFMLLVLIVIPGILVIYFARWAQSALDTEDRTEPGLHYSFRSFSQGKRSQGFIQRRQQNFDSNILELKLAMEEDGLKVHELDHDTNVDEFLLDQAISNPLIYKTLWKMGGVSNRVKPMEIALWFNAEPYHVPAIALVRWQTALLRQLMLDFNNPNGQDEVTVDVTNHPFTSEDLKLGNAYFQIYLFFNVFILIQLAVSFMACAMIYIPIEERASKAELLQMMTGVSRSVYFGAVFAFDFLTILLCSGIIATLIALCNPTESIATEVEIGGATCILLCSYGAMMILVSYVCSYMLSTPGTDFAVFLAATVLGGGVIAPILVFAWGAVPLSEDSDVKAEKHKVLKIITKDNQSHYALVADNLTKTYDGFVAVNHISFAVDHGECFGLLGSNGAGKSTTFRMLTGDLDMSEGNAYICGANLRTSPREYQTNVGFCPQTDALIDKLSGKEMLELFCALRGVPSDQQASIVTQMVSLIDLEAQADNLTQTYSGGMKRRLSLGLAVIGNLSVVLLDEPTAGIDPSTRRKIWTTLAIAQEEGTTIILTSHSINECEALCDRMAIMVNGMFQCLGSSQYLKSKFSQGFTFIVKLRPTDIPSFVIPKVLTSMKLYFPNAHTLKDTHQFVLHFHITDAKLRWSELFQRVQELKEEFNFEDIFVSDSSLEQVFLSFAKARKPV</sequence>
<dbReference type="InterPro" id="IPR017871">
    <property type="entry name" value="ABC_transporter-like_CS"/>
</dbReference>
<dbReference type="RefSeq" id="XP_022661635.1">
    <property type="nucleotide sequence ID" value="XM_022805900.1"/>
</dbReference>
<keyword evidence="5 8" id="KW-1133">Transmembrane helix</keyword>
<dbReference type="PANTHER" id="PTHR19229:SF250">
    <property type="entry name" value="ABC TRANSPORTER DOMAIN-CONTAINING PROTEIN-RELATED"/>
    <property type="match status" value="1"/>
</dbReference>
<evidence type="ECO:0000256" key="3">
    <source>
        <dbReference type="ARBA" id="ARBA00022741"/>
    </source>
</evidence>
<dbReference type="SUPFAM" id="SSF52540">
    <property type="entry name" value="P-loop containing nucleoside triphosphate hydrolases"/>
    <property type="match status" value="2"/>
</dbReference>
<feature type="transmembrane region" description="Helical" evidence="8">
    <location>
        <begin position="316"/>
        <end position="344"/>
    </location>
</feature>
<dbReference type="InterPro" id="IPR003593">
    <property type="entry name" value="AAA+_ATPase"/>
</dbReference>
<keyword evidence="2 8" id="KW-0812">Transmembrane</keyword>
<dbReference type="PROSITE" id="PS50893">
    <property type="entry name" value="ABC_TRANSPORTER_2"/>
    <property type="match status" value="2"/>
</dbReference>
<dbReference type="FunFam" id="3.40.50.300:FF:000933">
    <property type="entry name" value="ABC transporter A family member 7"/>
    <property type="match status" value="1"/>
</dbReference>
<dbReference type="EnsemblMetazoa" id="XM_022805900">
    <property type="protein sequence ID" value="XP_022661635"/>
    <property type="gene ID" value="LOC111250513"/>
</dbReference>
<feature type="transmembrane region" description="Helical" evidence="8">
    <location>
        <begin position="356"/>
        <end position="375"/>
    </location>
</feature>
<feature type="transmembrane region" description="Helical" evidence="8">
    <location>
        <begin position="463"/>
        <end position="484"/>
    </location>
</feature>
<feature type="transmembrane region" description="Helical" evidence="8">
    <location>
        <begin position="65"/>
        <end position="85"/>
    </location>
</feature>
<evidence type="ECO:0000256" key="1">
    <source>
        <dbReference type="ARBA" id="ARBA00004141"/>
    </source>
</evidence>
<dbReference type="SMART" id="SM00382">
    <property type="entry name" value="AAA"/>
    <property type="match status" value="2"/>
</dbReference>
<feature type="transmembrane region" description="Helical" evidence="8">
    <location>
        <begin position="1134"/>
        <end position="1161"/>
    </location>
</feature>
<accession>A0A7M7K7P4</accession>
<evidence type="ECO:0000256" key="7">
    <source>
        <dbReference type="SAM" id="MobiDB-lite"/>
    </source>
</evidence>
<keyword evidence="4" id="KW-0067">ATP-binding</keyword>
<proteinExistence type="predicted"/>
<evidence type="ECO:0000256" key="8">
    <source>
        <dbReference type="SAM" id="Phobius"/>
    </source>
</evidence>
<dbReference type="GO" id="GO:0016020">
    <property type="term" value="C:membrane"/>
    <property type="evidence" value="ECO:0007669"/>
    <property type="project" value="UniProtKB-SubCell"/>
</dbReference>
<dbReference type="InterPro" id="IPR027417">
    <property type="entry name" value="P-loop_NTPase"/>
</dbReference>
<dbReference type="GO" id="GO:0016887">
    <property type="term" value="F:ATP hydrolysis activity"/>
    <property type="evidence" value="ECO:0007669"/>
    <property type="project" value="InterPro"/>
</dbReference>
<protein>
    <recommendedName>
        <fullName evidence="9">ABC transporter domain-containing protein</fullName>
    </recommendedName>
</protein>
<feature type="transmembrane region" description="Helical" evidence="8">
    <location>
        <begin position="1088"/>
        <end position="1114"/>
    </location>
</feature>
<evidence type="ECO:0000313" key="10">
    <source>
        <dbReference type="EnsemblMetazoa" id="XP_022661635"/>
    </source>
</evidence>
<dbReference type="GO" id="GO:0005319">
    <property type="term" value="F:lipid transporter activity"/>
    <property type="evidence" value="ECO:0007669"/>
    <property type="project" value="TreeGrafter"/>
</dbReference>
<feature type="domain" description="ABC transporter" evidence="9">
    <location>
        <begin position="545"/>
        <end position="774"/>
    </location>
</feature>
<comment type="subcellular location">
    <subcellularLocation>
        <location evidence="1">Membrane</location>
        <topology evidence="1">Multi-pass membrane protein</topology>
    </subcellularLocation>
</comment>
<feature type="transmembrane region" description="Helical" evidence="8">
    <location>
        <begin position="274"/>
        <end position="295"/>
    </location>
</feature>
<feature type="region of interest" description="Disordered" evidence="7">
    <location>
        <begin position="1"/>
        <end position="39"/>
    </location>
</feature>
<dbReference type="InterPro" id="IPR003439">
    <property type="entry name" value="ABC_transporter-like_ATP-bd"/>
</dbReference>
<evidence type="ECO:0000313" key="11">
    <source>
        <dbReference type="Proteomes" id="UP000594260"/>
    </source>
</evidence>
<evidence type="ECO:0000256" key="5">
    <source>
        <dbReference type="ARBA" id="ARBA00022989"/>
    </source>
</evidence>